<keyword evidence="3" id="KW-1185">Reference proteome</keyword>
<name>A0A409Y9P3_9AGAR</name>
<dbReference type="AlphaFoldDB" id="A0A409Y9P3"/>
<dbReference type="Proteomes" id="UP000284706">
    <property type="component" value="Unassembled WGS sequence"/>
</dbReference>
<evidence type="ECO:0000313" key="2">
    <source>
        <dbReference type="EMBL" id="PPQ99699.1"/>
    </source>
</evidence>
<accession>A0A409Y9P3</accession>
<feature type="compositionally biased region" description="Basic and acidic residues" evidence="1">
    <location>
        <begin position="71"/>
        <end position="100"/>
    </location>
</feature>
<comment type="caution">
    <text evidence="2">The sequence shown here is derived from an EMBL/GenBank/DDBJ whole genome shotgun (WGS) entry which is preliminary data.</text>
</comment>
<dbReference type="InParanoid" id="A0A409Y9P3"/>
<evidence type="ECO:0000313" key="3">
    <source>
        <dbReference type="Proteomes" id="UP000284706"/>
    </source>
</evidence>
<dbReference type="EMBL" id="NHYE01001048">
    <property type="protein sequence ID" value="PPQ99699.1"/>
    <property type="molecule type" value="Genomic_DNA"/>
</dbReference>
<sequence length="325" mass="36406">MISECQQLTFETATFTQADNVYYINLACTEHLGKVSQAVYSKSSDPIILKGEHIPYARKSTGKLIEGLEGYDAKEEVEPTDKEPVRGHEAEGLQNKKSEEDTNTYTDEAFVHDTPRDTITPLAPKSLLFYTAEDNASKKLRRKINIVLTLTPPAENDQKTCPAIVWKVWQTIMFSAKEKFTFYLNRSWVLRNPINLPAAVRETIKWSNKYGFCSLKEEDNGTLVPDLKVQVNLGCLAVLEDDMFQDSLRAGPSSNSEIGISTKQGSYQRFALCVIDHEKHPADRFSPVMEINLITHAFQQDNIGLMANAVPSWVLSGAISNVALL</sequence>
<dbReference type="OrthoDB" id="2982815at2759"/>
<feature type="region of interest" description="Disordered" evidence="1">
    <location>
        <begin position="70"/>
        <end position="102"/>
    </location>
</feature>
<reference evidence="2 3" key="1">
    <citation type="journal article" date="2018" name="Evol. Lett.">
        <title>Horizontal gene cluster transfer increased hallucinogenic mushroom diversity.</title>
        <authorList>
            <person name="Reynolds H.T."/>
            <person name="Vijayakumar V."/>
            <person name="Gluck-Thaler E."/>
            <person name="Korotkin H.B."/>
            <person name="Matheny P.B."/>
            <person name="Slot J.C."/>
        </authorList>
    </citation>
    <scope>NUCLEOTIDE SEQUENCE [LARGE SCALE GENOMIC DNA]</scope>
    <source>
        <strain evidence="2 3">SRW20</strain>
    </source>
</reference>
<proteinExistence type="predicted"/>
<evidence type="ECO:0000256" key="1">
    <source>
        <dbReference type="SAM" id="MobiDB-lite"/>
    </source>
</evidence>
<organism evidence="2 3">
    <name type="scientific">Gymnopilus dilepis</name>
    <dbReference type="NCBI Taxonomy" id="231916"/>
    <lineage>
        <taxon>Eukaryota</taxon>
        <taxon>Fungi</taxon>
        <taxon>Dikarya</taxon>
        <taxon>Basidiomycota</taxon>
        <taxon>Agaricomycotina</taxon>
        <taxon>Agaricomycetes</taxon>
        <taxon>Agaricomycetidae</taxon>
        <taxon>Agaricales</taxon>
        <taxon>Agaricineae</taxon>
        <taxon>Hymenogastraceae</taxon>
        <taxon>Gymnopilus</taxon>
    </lineage>
</organism>
<protein>
    <submittedName>
        <fullName evidence="2">Uncharacterized protein</fullName>
    </submittedName>
</protein>
<gene>
    <name evidence="2" type="ORF">CVT26_009154</name>
</gene>